<protein>
    <submittedName>
        <fullName evidence="2">Uncharacterized protein</fullName>
    </submittedName>
</protein>
<proteinExistence type="predicted"/>
<reference evidence="2 3" key="1">
    <citation type="journal article" date="2014" name="PLoS Genet.">
        <title>Phylogenetically driven sequencing of extremely halophilic archaea reveals strategies for static and dynamic osmo-response.</title>
        <authorList>
            <person name="Becker E.A."/>
            <person name="Seitzer P.M."/>
            <person name="Tritt A."/>
            <person name="Larsen D."/>
            <person name="Krusor M."/>
            <person name="Yao A.I."/>
            <person name="Wu D."/>
            <person name="Madern D."/>
            <person name="Eisen J.A."/>
            <person name="Darling A.E."/>
            <person name="Facciotti M.T."/>
        </authorList>
    </citation>
    <scope>NUCLEOTIDE SEQUENCE [LARGE SCALE GENOMIC DNA]</scope>
    <source>
        <strain evidence="2 3">DSM 18795</strain>
    </source>
</reference>
<accession>L9XPB1</accession>
<comment type="caution">
    <text evidence="2">The sequence shown here is derived from an EMBL/GenBank/DDBJ whole genome shotgun (WGS) entry which is preliminary data.</text>
</comment>
<dbReference type="AlphaFoldDB" id="L9XPB1"/>
<sequence>MDTSDYSLAIEAAMAASDDVGKRKEIERAKRETERRLEKGYYQGQLPYGLAFDDAGERLFLESSSVSFWRSLSPETTATPIGRSPTSSSPLSRLSAVSLTDGCNTRSSAKPRATIFLFEASATNSGCRLL</sequence>
<dbReference type="EMBL" id="AOIA01000058">
    <property type="protein sequence ID" value="ELY62448.1"/>
    <property type="molecule type" value="Genomic_DNA"/>
</dbReference>
<evidence type="ECO:0000313" key="2">
    <source>
        <dbReference type="EMBL" id="ELY62448.1"/>
    </source>
</evidence>
<keyword evidence="3" id="KW-1185">Reference proteome</keyword>
<gene>
    <name evidence="2" type="ORF">C492_08180</name>
</gene>
<feature type="compositionally biased region" description="Low complexity" evidence="1">
    <location>
        <begin position="83"/>
        <end position="93"/>
    </location>
</feature>
<evidence type="ECO:0000313" key="3">
    <source>
        <dbReference type="Proteomes" id="UP000011531"/>
    </source>
</evidence>
<name>L9XPB1_9EURY</name>
<dbReference type="Proteomes" id="UP000011531">
    <property type="component" value="Unassembled WGS sequence"/>
</dbReference>
<organism evidence="2 3">
    <name type="scientific">Natronococcus jeotgali DSM 18795</name>
    <dbReference type="NCBI Taxonomy" id="1227498"/>
    <lineage>
        <taxon>Archaea</taxon>
        <taxon>Methanobacteriati</taxon>
        <taxon>Methanobacteriota</taxon>
        <taxon>Stenosarchaea group</taxon>
        <taxon>Halobacteria</taxon>
        <taxon>Halobacteriales</taxon>
        <taxon>Natrialbaceae</taxon>
        <taxon>Natronococcus</taxon>
    </lineage>
</organism>
<evidence type="ECO:0000256" key="1">
    <source>
        <dbReference type="SAM" id="MobiDB-lite"/>
    </source>
</evidence>
<feature type="region of interest" description="Disordered" evidence="1">
    <location>
        <begin position="74"/>
        <end position="93"/>
    </location>
</feature>